<keyword evidence="7" id="KW-1185">Reference proteome</keyword>
<dbReference type="AlphaFoldDB" id="A0A6L7GAB1"/>
<dbReference type="PROSITE" id="PS51118">
    <property type="entry name" value="HTH_HXLR"/>
    <property type="match status" value="1"/>
</dbReference>
<evidence type="ECO:0000256" key="4">
    <source>
        <dbReference type="SAM" id="MobiDB-lite"/>
    </source>
</evidence>
<dbReference type="InterPro" id="IPR036388">
    <property type="entry name" value="WH-like_DNA-bd_sf"/>
</dbReference>
<protein>
    <submittedName>
        <fullName evidence="6">Transcriptional regulator</fullName>
    </submittedName>
</protein>
<evidence type="ECO:0000313" key="6">
    <source>
        <dbReference type="EMBL" id="MXN20961.1"/>
    </source>
</evidence>
<dbReference type="InterPro" id="IPR036390">
    <property type="entry name" value="WH_DNA-bd_sf"/>
</dbReference>
<feature type="region of interest" description="Disordered" evidence="4">
    <location>
        <begin position="1"/>
        <end position="22"/>
    </location>
</feature>
<feature type="domain" description="HTH hxlR-type" evidence="5">
    <location>
        <begin position="44"/>
        <end position="149"/>
    </location>
</feature>
<dbReference type="RefSeq" id="WP_160897079.1">
    <property type="nucleotide sequence ID" value="NZ_WUMU01000039.1"/>
</dbReference>
<gene>
    <name evidence="6" type="ORF">GR170_24315</name>
</gene>
<name>A0A6L7GAB1_9RHOB</name>
<keyword evidence="3" id="KW-0804">Transcription</keyword>
<dbReference type="GO" id="GO:0003677">
    <property type="term" value="F:DNA binding"/>
    <property type="evidence" value="ECO:0007669"/>
    <property type="project" value="UniProtKB-KW"/>
</dbReference>
<dbReference type="PANTHER" id="PTHR33204">
    <property type="entry name" value="TRANSCRIPTIONAL REGULATOR, MARR FAMILY"/>
    <property type="match status" value="1"/>
</dbReference>
<evidence type="ECO:0000256" key="1">
    <source>
        <dbReference type="ARBA" id="ARBA00023015"/>
    </source>
</evidence>
<keyword evidence="2" id="KW-0238">DNA-binding</keyword>
<dbReference type="Proteomes" id="UP000477911">
    <property type="component" value="Unassembled WGS sequence"/>
</dbReference>
<dbReference type="SUPFAM" id="SSF46785">
    <property type="entry name" value="Winged helix' DNA-binding domain"/>
    <property type="match status" value="1"/>
</dbReference>
<evidence type="ECO:0000313" key="7">
    <source>
        <dbReference type="Proteomes" id="UP000477911"/>
    </source>
</evidence>
<dbReference type="PANTHER" id="PTHR33204:SF39">
    <property type="entry name" value="TRANSCRIPTIONAL REGULATORY PROTEIN"/>
    <property type="match status" value="1"/>
</dbReference>
<accession>A0A6L7GAB1</accession>
<dbReference type="Gene3D" id="1.10.10.10">
    <property type="entry name" value="Winged helix-like DNA-binding domain superfamily/Winged helix DNA-binding domain"/>
    <property type="match status" value="1"/>
</dbReference>
<evidence type="ECO:0000256" key="3">
    <source>
        <dbReference type="ARBA" id="ARBA00023163"/>
    </source>
</evidence>
<proteinExistence type="predicted"/>
<dbReference type="Pfam" id="PF01638">
    <property type="entry name" value="HxlR"/>
    <property type="match status" value="1"/>
</dbReference>
<keyword evidence="1" id="KW-0805">Transcription regulation</keyword>
<reference evidence="6 7" key="1">
    <citation type="submission" date="2019-12" db="EMBL/GenBank/DDBJ databases">
        <authorList>
            <person name="Li M."/>
        </authorList>
    </citation>
    <scope>NUCLEOTIDE SEQUENCE [LARGE SCALE GENOMIC DNA]</scope>
    <source>
        <strain evidence="6 7">GBMRC 2024</strain>
    </source>
</reference>
<evidence type="ECO:0000256" key="2">
    <source>
        <dbReference type="ARBA" id="ARBA00023125"/>
    </source>
</evidence>
<comment type="caution">
    <text evidence="6">The sequence shown here is derived from an EMBL/GenBank/DDBJ whole genome shotgun (WGS) entry which is preliminary data.</text>
</comment>
<sequence length="162" mass="18007">MLTESQIAPLLSIGEPRGPGPDTRLSGLVALARQMGPVPPDRDTPVREVVARLGDNWSPLILQILATGSYRHATLKRLIAAFASEEEISQRMLTLRLRALERDGFVARHVQDEVKPPRVSYALTPLGRELQQELTRLLSWIEQASPRIEAARQGFAGDRSPR</sequence>
<dbReference type="InterPro" id="IPR002577">
    <property type="entry name" value="HTH_HxlR"/>
</dbReference>
<dbReference type="EMBL" id="WUMU01000039">
    <property type="protein sequence ID" value="MXN20961.1"/>
    <property type="molecule type" value="Genomic_DNA"/>
</dbReference>
<evidence type="ECO:0000259" key="5">
    <source>
        <dbReference type="PROSITE" id="PS51118"/>
    </source>
</evidence>
<organism evidence="6 7">
    <name type="scientific">Pseudooceanicola albus</name>
    <dbReference type="NCBI Taxonomy" id="2692189"/>
    <lineage>
        <taxon>Bacteria</taxon>
        <taxon>Pseudomonadati</taxon>
        <taxon>Pseudomonadota</taxon>
        <taxon>Alphaproteobacteria</taxon>
        <taxon>Rhodobacterales</taxon>
        <taxon>Paracoccaceae</taxon>
        <taxon>Pseudooceanicola</taxon>
    </lineage>
</organism>